<dbReference type="SUPFAM" id="SSF81901">
    <property type="entry name" value="HCP-like"/>
    <property type="match status" value="1"/>
</dbReference>
<dbReference type="Gene3D" id="1.25.40.10">
    <property type="entry name" value="Tetratricopeptide repeat domain"/>
    <property type="match status" value="5"/>
</dbReference>
<feature type="transmembrane region" description="Helical" evidence="4">
    <location>
        <begin position="21"/>
        <end position="50"/>
    </location>
</feature>
<feature type="repeat" description="PPR" evidence="3">
    <location>
        <begin position="194"/>
        <end position="228"/>
    </location>
</feature>
<dbReference type="PANTHER" id="PTHR46128:SF358">
    <property type="entry name" value="TETRATRICOPEPTIDE REPEAT (TPR)-LIKE SUPERFAMILY PROTEIN"/>
    <property type="match status" value="1"/>
</dbReference>
<dbReference type="PROSITE" id="PS51375">
    <property type="entry name" value="PPR"/>
    <property type="match status" value="7"/>
</dbReference>
<evidence type="ECO:0000256" key="4">
    <source>
        <dbReference type="SAM" id="Phobius"/>
    </source>
</evidence>
<dbReference type="InterPro" id="IPR050872">
    <property type="entry name" value="PPR_P_subfamily"/>
</dbReference>
<dbReference type="InterPro" id="IPR011990">
    <property type="entry name" value="TPR-like_helical_dom_sf"/>
</dbReference>
<organism evidence="5 6">
    <name type="scientific">Aquilegia coerulea</name>
    <name type="common">Rocky mountain columbine</name>
    <dbReference type="NCBI Taxonomy" id="218851"/>
    <lineage>
        <taxon>Eukaryota</taxon>
        <taxon>Viridiplantae</taxon>
        <taxon>Streptophyta</taxon>
        <taxon>Embryophyta</taxon>
        <taxon>Tracheophyta</taxon>
        <taxon>Spermatophyta</taxon>
        <taxon>Magnoliopsida</taxon>
        <taxon>Ranunculales</taxon>
        <taxon>Ranunculaceae</taxon>
        <taxon>Thalictroideae</taxon>
        <taxon>Aquilegia</taxon>
    </lineage>
</organism>
<accession>A0A2G5EU73</accession>
<feature type="repeat" description="PPR" evidence="3">
    <location>
        <begin position="299"/>
        <end position="333"/>
    </location>
</feature>
<name>A0A2G5EU73_AQUCA</name>
<dbReference type="Pfam" id="PF12854">
    <property type="entry name" value="PPR_1"/>
    <property type="match status" value="1"/>
</dbReference>
<dbReference type="Proteomes" id="UP000230069">
    <property type="component" value="Unassembled WGS sequence"/>
</dbReference>
<dbReference type="EMBL" id="KZ305021">
    <property type="protein sequence ID" value="PIA59197.1"/>
    <property type="molecule type" value="Genomic_DNA"/>
</dbReference>
<keyword evidence="6" id="KW-1185">Reference proteome</keyword>
<dbReference type="NCBIfam" id="TIGR00756">
    <property type="entry name" value="PPR"/>
    <property type="match status" value="6"/>
</dbReference>
<dbReference type="PANTHER" id="PTHR46128">
    <property type="entry name" value="MITOCHONDRIAL GROUP I INTRON SPLICING FACTOR CCM1"/>
    <property type="match status" value="1"/>
</dbReference>
<keyword evidence="4" id="KW-1133">Transmembrane helix</keyword>
<comment type="similarity">
    <text evidence="1">Belongs to the PPR family. P subfamily.</text>
</comment>
<evidence type="ECO:0008006" key="7">
    <source>
        <dbReference type="Google" id="ProtNLM"/>
    </source>
</evidence>
<keyword evidence="2" id="KW-0677">Repeat</keyword>
<dbReference type="InParanoid" id="A0A2G5EU73"/>
<dbReference type="Pfam" id="PF13041">
    <property type="entry name" value="PPR_2"/>
    <property type="match status" value="3"/>
</dbReference>
<reference evidence="5 6" key="1">
    <citation type="submission" date="2017-09" db="EMBL/GenBank/DDBJ databases">
        <title>WGS assembly of Aquilegia coerulea Goldsmith.</title>
        <authorList>
            <person name="Hodges S."/>
            <person name="Kramer E."/>
            <person name="Nordborg M."/>
            <person name="Tomkins J."/>
            <person name="Borevitz J."/>
            <person name="Derieg N."/>
            <person name="Yan J."/>
            <person name="Mihaltcheva S."/>
            <person name="Hayes R.D."/>
            <person name="Rokhsar D."/>
        </authorList>
    </citation>
    <scope>NUCLEOTIDE SEQUENCE [LARGE SCALE GENOMIC DNA]</scope>
    <source>
        <strain evidence="6">cv. Goldsmith</strain>
    </source>
</reference>
<evidence type="ECO:0000256" key="1">
    <source>
        <dbReference type="ARBA" id="ARBA00007626"/>
    </source>
</evidence>
<feature type="repeat" description="PPR" evidence="3">
    <location>
        <begin position="92"/>
        <end position="126"/>
    </location>
</feature>
<evidence type="ECO:0000313" key="5">
    <source>
        <dbReference type="EMBL" id="PIA59197.1"/>
    </source>
</evidence>
<feature type="repeat" description="PPR" evidence="3">
    <location>
        <begin position="146"/>
        <end position="180"/>
    </location>
</feature>
<keyword evidence="4" id="KW-0472">Membrane</keyword>
<dbReference type="FunFam" id="1.25.40.10:FF:000558">
    <property type="entry name" value="Pentatricopeptide repeat-containing protein At5g39710"/>
    <property type="match status" value="1"/>
</dbReference>
<feature type="repeat" description="PPR" evidence="3">
    <location>
        <begin position="57"/>
        <end position="91"/>
    </location>
</feature>
<keyword evidence="4" id="KW-0812">Transmembrane</keyword>
<protein>
    <recommendedName>
        <fullName evidence="7">Pentacotripeptide-repeat region of PRORP domain-containing protein</fullName>
    </recommendedName>
</protein>
<proteinExistence type="inferred from homology"/>
<gene>
    <name evidence="5" type="ORF">AQUCO_00400225v1</name>
</gene>
<evidence type="ECO:0000256" key="2">
    <source>
        <dbReference type="ARBA" id="ARBA00022737"/>
    </source>
</evidence>
<feature type="repeat" description="PPR" evidence="3">
    <location>
        <begin position="264"/>
        <end position="298"/>
    </location>
</feature>
<dbReference type="OrthoDB" id="42736at2759"/>
<evidence type="ECO:0000313" key="6">
    <source>
        <dbReference type="Proteomes" id="UP000230069"/>
    </source>
</evidence>
<sequence>MEHYHLVFDRFKLMLLARIQPSIVTLSILINCCCYVGPVNLGFAILASIFKHGYEPNHITFNTLLKGLSRKGDVKQVINMFNKLLDNHYPLDVVTIGVVTDALCKANDTDTALKLMTWMEKSNIKPDVKLYSTIIDEMVTQGVQPNVVTYTCLIYGLCRFGRQKEAMSLFKKMLSQNIKPNIVEMMSQTGQKPDVFTYKSLIYGLCVLGQWNEVTKLFSEMESHRISPNVKTYNVLIDHKCKKGKIDEAHHIFETMKEKGEEPDIITYNSLMNGYCLQERMEEAKRVWDLMIVRGHEPNVYTYNTLINGYCKARKMDDGVRLLNEMQAKGLKPNITTYDTLTGNRICRINRPHSVVLMGTLHTSVSLPLESSFTIILNVASKGAVICQVIDKAI</sequence>
<dbReference type="STRING" id="218851.A0A2G5EU73"/>
<evidence type="ECO:0000256" key="3">
    <source>
        <dbReference type="PROSITE-ProRule" id="PRU00708"/>
    </source>
</evidence>
<dbReference type="InterPro" id="IPR002885">
    <property type="entry name" value="PPR_rpt"/>
</dbReference>
<dbReference type="AlphaFoldDB" id="A0A2G5EU73"/>
<feature type="repeat" description="PPR" evidence="3">
    <location>
        <begin position="229"/>
        <end position="263"/>
    </location>
</feature>